<dbReference type="AlphaFoldDB" id="A0A917LW67"/>
<name>A0A917LW67_9FLAO</name>
<organism evidence="2 3">
    <name type="scientific">Bizionia arctica</name>
    <dbReference type="NCBI Taxonomy" id="1495645"/>
    <lineage>
        <taxon>Bacteria</taxon>
        <taxon>Pseudomonadati</taxon>
        <taxon>Bacteroidota</taxon>
        <taxon>Flavobacteriia</taxon>
        <taxon>Flavobacteriales</taxon>
        <taxon>Flavobacteriaceae</taxon>
        <taxon>Bizionia</taxon>
    </lineage>
</organism>
<keyword evidence="1" id="KW-1133">Transmembrane helix</keyword>
<feature type="transmembrane region" description="Helical" evidence="1">
    <location>
        <begin position="78"/>
        <end position="97"/>
    </location>
</feature>
<keyword evidence="3" id="KW-1185">Reference proteome</keyword>
<comment type="caution">
    <text evidence="2">The sequence shown here is derived from an EMBL/GenBank/DDBJ whole genome shotgun (WGS) entry which is preliminary data.</text>
</comment>
<dbReference type="Proteomes" id="UP000625976">
    <property type="component" value="Unassembled WGS sequence"/>
</dbReference>
<evidence type="ECO:0000313" key="3">
    <source>
        <dbReference type="Proteomes" id="UP000625976"/>
    </source>
</evidence>
<sequence>MKKNKIHNIEHSGLKTPENYFSNLEDTIMAQIHLDEKINKSVFKTPEIYFETLEDRVLQQISNNKETKVRSLISTRTFITVSSIAATIILLFNLQVFDNNITFDSIENEALENYVSNQEFETSNMEAEIIEDIDISTFILGESISDASLENYLYNSSDFEDYISE</sequence>
<keyword evidence="1" id="KW-0472">Membrane</keyword>
<proteinExistence type="predicted"/>
<evidence type="ECO:0000313" key="2">
    <source>
        <dbReference type="EMBL" id="GGG59157.1"/>
    </source>
</evidence>
<dbReference type="RefSeq" id="WP_188466786.1">
    <property type="nucleotide sequence ID" value="NZ_BMFQ01000004.1"/>
</dbReference>
<keyword evidence="1" id="KW-0812">Transmembrane</keyword>
<evidence type="ECO:0000256" key="1">
    <source>
        <dbReference type="SAM" id="Phobius"/>
    </source>
</evidence>
<reference evidence="2" key="2">
    <citation type="submission" date="2020-09" db="EMBL/GenBank/DDBJ databases">
        <authorList>
            <person name="Sun Q."/>
            <person name="Zhou Y."/>
        </authorList>
    </citation>
    <scope>NUCLEOTIDE SEQUENCE</scope>
    <source>
        <strain evidence="2">CGMCC 1.12751</strain>
    </source>
</reference>
<dbReference type="EMBL" id="BMFQ01000004">
    <property type="protein sequence ID" value="GGG59157.1"/>
    <property type="molecule type" value="Genomic_DNA"/>
</dbReference>
<accession>A0A917LW67</accession>
<gene>
    <name evidence="2" type="ORF">GCM10010976_32400</name>
</gene>
<reference evidence="2" key="1">
    <citation type="journal article" date="2014" name="Int. J. Syst. Evol. Microbiol.">
        <title>Complete genome sequence of Corynebacterium casei LMG S-19264T (=DSM 44701T), isolated from a smear-ripened cheese.</title>
        <authorList>
            <consortium name="US DOE Joint Genome Institute (JGI-PGF)"/>
            <person name="Walter F."/>
            <person name="Albersmeier A."/>
            <person name="Kalinowski J."/>
            <person name="Ruckert C."/>
        </authorList>
    </citation>
    <scope>NUCLEOTIDE SEQUENCE</scope>
    <source>
        <strain evidence="2">CGMCC 1.12751</strain>
    </source>
</reference>
<protein>
    <submittedName>
        <fullName evidence="2">Uncharacterized protein</fullName>
    </submittedName>
</protein>